<dbReference type="RefSeq" id="WP_386719181.1">
    <property type="nucleotide sequence ID" value="NZ_JBHRSZ010000004.1"/>
</dbReference>
<evidence type="ECO:0000256" key="2">
    <source>
        <dbReference type="SAM" id="Phobius"/>
    </source>
</evidence>
<evidence type="ECO:0000259" key="3">
    <source>
        <dbReference type="Pfam" id="PF04982"/>
    </source>
</evidence>
<organism evidence="4 5">
    <name type="scientific">Litoribrevibacter euphylliae</name>
    <dbReference type="NCBI Taxonomy" id="1834034"/>
    <lineage>
        <taxon>Bacteria</taxon>
        <taxon>Pseudomonadati</taxon>
        <taxon>Pseudomonadota</taxon>
        <taxon>Gammaproteobacteria</taxon>
        <taxon>Oceanospirillales</taxon>
        <taxon>Oceanospirillaceae</taxon>
        <taxon>Litoribrevibacter</taxon>
    </lineage>
</organism>
<feature type="transmembrane region" description="Helical" evidence="2">
    <location>
        <begin position="151"/>
        <end position="169"/>
    </location>
</feature>
<keyword evidence="2" id="KW-0812">Transmembrane</keyword>
<feature type="region of interest" description="Disordered" evidence="1">
    <location>
        <begin position="246"/>
        <end position="266"/>
    </location>
</feature>
<dbReference type="PANTHER" id="PTHR33741:SF5">
    <property type="entry name" value="TRANSMEMBRANE PROTEIN DDB_G0269096-RELATED"/>
    <property type="match status" value="1"/>
</dbReference>
<proteinExistence type="predicted"/>
<dbReference type="Proteomes" id="UP001595476">
    <property type="component" value="Unassembled WGS sequence"/>
</dbReference>
<dbReference type="Pfam" id="PF04982">
    <property type="entry name" value="TM_HPP"/>
    <property type="match status" value="1"/>
</dbReference>
<dbReference type="InterPro" id="IPR007065">
    <property type="entry name" value="HPP"/>
</dbReference>
<accession>A0ABV7HB24</accession>
<dbReference type="EMBL" id="JBHRSZ010000004">
    <property type="protein sequence ID" value="MFC3151079.1"/>
    <property type="molecule type" value="Genomic_DNA"/>
</dbReference>
<name>A0ABV7HB24_9GAMM</name>
<evidence type="ECO:0000256" key="1">
    <source>
        <dbReference type="SAM" id="MobiDB-lite"/>
    </source>
</evidence>
<dbReference type="PANTHER" id="PTHR33741">
    <property type="entry name" value="TRANSMEMBRANE PROTEIN DDB_G0269096-RELATED"/>
    <property type="match status" value="1"/>
</dbReference>
<evidence type="ECO:0000313" key="4">
    <source>
        <dbReference type="EMBL" id="MFC3151079.1"/>
    </source>
</evidence>
<protein>
    <submittedName>
        <fullName evidence="4">HPP family protein</fullName>
    </submittedName>
</protein>
<sequence length="266" mass="28788">MSNPIRHLIDTLGIARDSISLKEKLTSALGATTAITLLCLTSIEAETSSAEILLQASIGASAILIFAVPHGPLSQPWPVFGGHIISAIIGVICYQHIEAPILAAATAVGTSILMMYLGRCLHPPGGATALTAVIGGTEVHNLGFQYVLTPVLTNILVLLSSALVIHYLFQSKSYPAAKYRKSKEEQKTKQTHAERHLKYYQPTPPSRLTRQNYLAALEQMDTYIDVSVDDLTTIVTLATKHAEQTTHGSTLENMENPTYQTNARKA</sequence>
<keyword evidence="2" id="KW-0472">Membrane</keyword>
<reference evidence="5" key="1">
    <citation type="journal article" date="2019" name="Int. J. Syst. Evol. Microbiol.">
        <title>The Global Catalogue of Microorganisms (GCM) 10K type strain sequencing project: providing services to taxonomists for standard genome sequencing and annotation.</title>
        <authorList>
            <consortium name="The Broad Institute Genomics Platform"/>
            <consortium name="The Broad Institute Genome Sequencing Center for Infectious Disease"/>
            <person name="Wu L."/>
            <person name="Ma J."/>
        </authorList>
    </citation>
    <scope>NUCLEOTIDE SEQUENCE [LARGE SCALE GENOMIC DNA]</scope>
    <source>
        <strain evidence="5">KCTC 52438</strain>
    </source>
</reference>
<feature type="domain" description="HPP transmembrane region" evidence="3">
    <location>
        <begin position="18"/>
        <end position="175"/>
    </location>
</feature>
<evidence type="ECO:0000313" key="5">
    <source>
        <dbReference type="Proteomes" id="UP001595476"/>
    </source>
</evidence>
<dbReference type="InterPro" id="IPR058581">
    <property type="entry name" value="TM_HPP"/>
</dbReference>
<keyword evidence="5" id="KW-1185">Reference proteome</keyword>
<keyword evidence="2" id="KW-1133">Transmembrane helix</keyword>
<feature type="transmembrane region" description="Helical" evidence="2">
    <location>
        <begin position="77"/>
        <end position="94"/>
    </location>
</feature>
<feature type="transmembrane region" description="Helical" evidence="2">
    <location>
        <begin position="101"/>
        <end position="118"/>
    </location>
</feature>
<gene>
    <name evidence="4" type="ORF">ACFOEK_08570</name>
</gene>
<comment type="caution">
    <text evidence="4">The sequence shown here is derived from an EMBL/GenBank/DDBJ whole genome shotgun (WGS) entry which is preliminary data.</text>
</comment>